<feature type="coiled-coil region" evidence="1">
    <location>
        <begin position="10"/>
        <end position="44"/>
    </location>
</feature>
<reference evidence="2 3" key="1">
    <citation type="submission" date="2023-06" db="EMBL/GenBank/DDBJ databases">
        <title>Roseiconus lacunae JC819 isolated from Gulf of Mannar region, Tamil Nadu.</title>
        <authorList>
            <person name="Pk S."/>
            <person name="Ch S."/>
            <person name="Ch V.R."/>
        </authorList>
    </citation>
    <scope>NUCLEOTIDE SEQUENCE [LARGE SCALE GENOMIC DNA]</scope>
    <source>
        <strain evidence="2 3">JC819</strain>
    </source>
</reference>
<accession>A0ABT7PFN2</accession>
<name>A0ABT7PFN2_9BACT</name>
<organism evidence="2 3">
    <name type="scientific">Roseiconus lacunae</name>
    <dbReference type="NCBI Taxonomy" id="2605694"/>
    <lineage>
        <taxon>Bacteria</taxon>
        <taxon>Pseudomonadati</taxon>
        <taxon>Planctomycetota</taxon>
        <taxon>Planctomycetia</taxon>
        <taxon>Pirellulales</taxon>
        <taxon>Pirellulaceae</taxon>
        <taxon>Roseiconus</taxon>
    </lineage>
</organism>
<evidence type="ECO:0000256" key="1">
    <source>
        <dbReference type="SAM" id="Coils"/>
    </source>
</evidence>
<dbReference type="RefSeq" id="WP_289162768.1">
    <property type="nucleotide sequence ID" value="NZ_JASZZN010000004.1"/>
</dbReference>
<keyword evidence="1" id="KW-0175">Coiled coil</keyword>
<keyword evidence="3" id="KW-1185">Reference proteome</keyword>
<dbReference type="EMBL" id="JASZZN010000004">
    <property type="protein sequence ID" value="MDM4015287.1"/>
    <property type="molecule type" value="Genomic_DNA"/>
</dbReference>
<evidence type="ECO:0000313" key="2">
    <source>
        <dbReference type="EMBL" id="MDM4015287.1"/>
    </source>
</evidence>
<evidence type="ECO:0008006" key="4">
    <source>
        <dbReference type="Google" id="ProtNLM"/>
    </source>
</evidence>
<dbReference type="Proteomes" id="UP001239462">
    <property type="component" value="Unassembled WGS sequence"/>
</dbReference>
<sequence>MQIHILVSELSQLLVKRAEIECALARLNAKIESLQHEIQVVSSLASGGMVAGVTETQRFIDENHKLLDEDDLEFLNQEYRGTGDVTAHTGIAATSLKRLAMKGIVSYHMVGYRYRFKTLDLIRYKLRKSIISRDDTP</sequence>
<gene>
    <name evidence="2" type="ORF">QTN89_07605</name>
</gene>
<evidence type="ECO:0000313" key="3">
    <source>
        <dbReference type="Proteomes" id="UP001239462"/>
    </source>
</evidence>
<proteinExistence type="predicted"/>
<comment type="caution">
    <text evidence="2">The sequence shown here is derived from an EMBL/GenBank/DDBJ whole genome shotgun (WGS) entry which is preliminary data.</text>
</comment>
<protein>
    <recommendedName>
        <fullName evidence="4">Helix-turn-helix domain-containing protein</fullName>
    </recommendedName>
</protein>